<comment type="caution">
    <text evidence="2">The sequence shown here is derived from an EMBL/GenBank/DDBJ whole genome shotgun (WGS) entry which is preliminary data.</text>
</comment>
<name>A0A4Z2IF51_9TELE</name>
<protein>
    <submittedName>
        <fullName evidence="2">Uncharacterized protein</fullName>
    </submittedName>
</protein>
<proteinExistence type="predicted"/>
<dbReference type="Proteomes" id="UP000314294">
    <property type="component" value="Unassembled WGS sequence"/>
</dbReference>
<feature type="compositionally biased region" description="Basic and acidic residues" evidence="1">
    <location>
        <begin position="1"/>
        <end position="10"/>
    </location>
</feature>
<sequence>MAIEKHKQGGRESNTMSRRRVLVRGDVCERSAKPRDVGADPSEDRGLLGVVAAPAGAEAHHAVHVPGPIRVLTVQGTAGVALQRNTEQQHR</sequence>
<organism evidence="2 3">
    <name type="scientific">Liparis tanakae</name>
    <name type="common">Tanaka's snailfish</name>
    <dbReference type="NCBI Taxonomy" id="230148"/>
    <lineage>
        <taxon>Eukaryota</taxon>
        <taxon>Metazoa</taxon>
        <taxon>Chordata</taxon>
        <taxon>Craniata</taxon>
        <taxon>Vertebrata</taxon>
        <taxon>Euteleostomi</taxon>
        <taxon>Actinopterygii</taxon>
        <taxon>Neopterygii</taxon>
        <taxon>Teleostei</taxon>
        <taxon>Neoteleostei</taxon>
        <taxon>Acanthomorphata</taxon>
        <taxon>Eupercaria</taxon>
        <taxon>Perciformes</taxon>
        <taxon>Cottioidei</taxon>
        <taxon>Cottales</taxon>
        <taxon>Liparidae</taxon>
        <taxon>Liparis</taxon>
    </lineage>
</organism>
<dbReference type="AlphaFoldDB" id="A0A4Z2IF51"/>
<dbReference type="EMBL" id="SRLO01000092">
    <property type="protein sequence ID" value="TNN76576.1"/>
    <property type="molecule type" value="Genomic_DNA"/>
</dbReference>
<feature type="region of interest" description="Disordered" evidence="1">
    <location>
        <begin position="1"/>
        <end position="20"/>
    </location>
</feature>
<reference evidence="2 3" key="1">
    <citation type="submission" date="2019-03" db="EMBL/GenBank/DDBJ databases">
        <title>First draft genome of Liparis tanakae, snailfish: a comprehensive survey of snailfish specific genes.</title>
        <authorList>
            <person name="Kim W."/>
            <person name="Song I."/>
            <person name="Jeong J.-H."/>
            <person name="Kim D."/>
            <person name="Kim S."/>
            <person name="Ryu S."/>
            <person name="Song J.Y."/>
            <person name="Lee S.K."/>
        </authorList>
    </citation>
    <scope>NUCLEOTIDE SEQUENCE [LARGE SCALE GENOMIC DNA]</scope>
    <source>
        <tissue evidence="2">Muscle</tissue>
    </source>
</reference>
<evidence type="ECO:0000313" key="2">
    <source>
        <dbReference type="EMBL" id="TNN76576.1"/>
    </source>
</evidence>
<accession>A0A4Z2IF51</accession>
<evidence type="ECO:0000313" key="3">
    <source>
        <dbReference type="Proteomes" id="UP000314294"/>
    </source>
</evidence>
<gene>
    <name evidence="2" type="ORF">EYF80_013226</name>
</gene>
<keyword evidence="3" id="KW-1185">Reference proteome</keyword>
<evidence type="ECO:0000256" key="1">
    <source>
        <dbReference type="SAM" id="MobiDB-lite"/>
    </source>
</evidence>